<dbReference type="PhylomeDB" id="Q6ZEG7"/>
<dbReference type="InterPro" id="IPR010985">
    <property type="entry name" value="Ribbon_hlx_hlx"/>
</dbReference>
<keyword evidence="4" id="KW-1185">Reference proteome</keyword>
<dbReference type="EMBL" id="AP004311">
    <property type="protein sequence ID" value="BAD01933.1"/>
    <property type="molecule type" value="Genomic_DNA"/>
</dbReference>
<dbReference type="PANTHER" id="PTHR35401:SF2">
    <property type="entry name" value="ABC-TYPE TRANSPORT SYSTEM"/>
    <property type="match status" value="1"/>
</dbReference>
<sequence length="100" mass="10876">MTQITKSKALARLEARISPETKALMQKAAALEGRSLTDFVVASAQAAALKVIEQHQTLQLTIADSQAFVDALLRPSEPNSKLKKAALRHQQIIEIDGVKN</sequence>
<keyword evidence="3" id="KW-0614">Plasmid</keyword>
<comment type="similarity">
    <text evidence="2">Belongs to the TacA antitoxin family.</text>
</comment>
<dbReference type="InParanoid" id="Q6ZEG7"/>
<accession>Q6ZEG7</accession>
<dbReference type="Proteomes" id="UP000001425">
    <property type="component" value="Plasmid pSYSA"/>
</dbReference>
<proteinExistence type="inferred from homology"/>
<name>Q6ZEG7_SYNY3</name>
<dbReference type="InterPro" id="IPR014795">
    <property type="entry name" value="TacA_1-like"/>
</dbReference>
<protein>
    <submittedName>
        <fullName evidence="3">Sll7031 protein</fullName>
    </submittedName>
</protein>
<evidence type="ECO:0000256" key="1">
    <source>
        <dbReference type="ARBA" id="ARBA00022649"/>
    </source>
</evidence>
<evidence type="ECO:0000313" key="4">
    <source>
        <dbReference type="Proteomes" id="UP000001425"/>
    </source>
</evidence>
<dbReference type="AlphaFoldDB" id="Q6ZEG7"/>
<evidence type="ECO:0000256" key="2">
    <source>
        <dbReference type="ARBA" id="ARBA00049988"/>
    </source>
</evidence>
<gene>
    <name evidence="3" type="ordered locus">sll7031</name>
</gene>
<evidence type="ECO:0000313" key="3">
    <source>
        <dbReference type="EMBL" id="BAD01933.1"/>
    </source>
</evidence>
<dbReference type="SUPFAM" id="SSF47598">
    <property type="entry name" value="Ribbon-helix-helix"/>
    <property type="match status" value="1"/>
</dbReference>
<dbReference type="Pfam" id="PF08681">
    <property type="entry name" value="TacA1"/>
    <property type="match status" value="1"/>
</dbReference>
<dbReference type="GO" id="GO:0006355">
    <property type="term" value="P:regulation of DNA-templated transcription"/>
    <property type="evidence" value="ECO:0007669"/>
    <property type="project" value="InterPro"/>
</dbReference>
<organism evidence="3 4">
    <name type="scientific">Synechocystis sp. (strain ATCC 27184 / PCC 6803 / Kazusa)</name>
    <dbReference type="NCBI Taxonomy" id="1111708"/>
    <lineage>
        <taxon>Bacteria</taxon>
        <taxon>Bacillati</taxon>
        <taxon>Cyanobacteriota</taxon>
        <taxon>Cyanophyceae</taxon>
        <taxon>Synechococcales</taxon>
        <taxon>Merismopediaceae</taxon>
        <taxon>Synechocystis</taxon>
    </lineage>
</organism>
<geneLocation type="plasmid" evidence="3 4">
    <name>pSYSA</name>
</geneLocation>
<dbReference type="PANTHER" id="PTHR35401">
    <property type="entry name" value="COPG FAMILY HELIX-TURN-HELIX PROTEIN-RELATED-RELATED"/>
    <property type="match status" value="1"/>
</dbReference>
<reference evidence="3 4" key="1">
    <citation type="journal article" date="2003" name="DNA Res.">
        <title>Structural analysis of four large plasmids harboring in a unicellular cyanobacterium, Synechocystis sp. PCC 6803.</title>
        <authorList>
            <person name="Kaneko T."/>
            <person name="Nakamura Y."/>
            <person name="Sasamoto S."/>
            <person name="Watanabe A."/>
            <person name="Kohara M."/>
            <person name="Matsumoto M."/>
            <person name="Shimpo S."/>
            <person name="Yamada M."/>
            <person name="Tabata S."/>
        </authorList>
    </citation>
    <scope>NUCLEOTIDE SEQUENCE [LARGE SCALE GENOMIC DNA]</scope>
    <source>
        <strain evidence="4">ATCC 27184 / PCC 6803 / Kazusa</strain>
    </source>
</reference>
<keyword evidence="1" id="KW-1277">Toxin-antitoxin system</keyword>
<dbReference type="KEGG" id="syn:sll7031"/>
<dbReference type="Gene3D" id="1.20.5.780">
    <property type="entry name" value="Single helix bin"/>
    <property type="match status" value="1"/>
</dbReference>
<dbReference type="EnsemblBacteria" id="BAD01933">
    <property type="protein sequence ID" value="BAD01933"/>
    <property type="gene ID" value="BAD01933"/>
</dbReference>